<dbReference type="EMBL" id="CAFZ01000675">
    <property type="protein sequence ID" value="CCA76274.1"/>
    <property type="molecule type" value="Genomic_DNA"/>
</dbReference>
<dbReference type="Proteomes" id="UP000007148">
    <property type="component" value="Unassembled WGS sequence"/>
</dbReference>
<keyword evidence="3" id="KW-1185">Reference proteome</keyword>
<protein>
    <submittedName>
        <fullName evidence="2">Uncharacterized protein</fullName>
    </submittedName>
</protein>
<organism evidence="2 3">
    <name type="scientific">Serendipita indica (strain DSM 11827)</name>
    <name type="common">Root endophyte fungus</name>
    <name type="synonym">Piriformospora indica</name>
    <dbReference type="NCBI Taxonomy" id="1109443"/>
    <lineage>
        <taxon>Eukaryota</taxon>
        <taxon>Fungi</taxon>
        <taxon>Dikarya</taxon>
        <taxon>Basidiomycota</taxon>
        <taxon>Agaricomycotina</taxon>
        <taxon>Agaricomycetes</taxon>
        <taxon>Sebacinales</taxon>
        <taxon>Serendipitaceae</taxon>
        <taxon>Serendipita</taxon>
    </lineage>
</organism>
<keyword evidence="1" id="KW-0812">Transmembrane</keyword>
<reference evidence="2 3" key="1">
    <citation type="journal article" date="2011" name="PLoS Pathog.">
        <title>Endophytic Life Strategies Decoded by Genome and Transcriptome Analyses of the Mutualistic Root Symbiont Piriformospora indica.</title>
        <authorList>
            <person name="Zuccaro A."/>
            <person name="Lahrmann U."/>
            <person name="Guldener U."/>
            <person name="Langen G."/>
            <person name="Pfiffi S."/>
            <person name="Biedenkopf D."/>
            <person name="Wong P."/>
            <person name="Samans B."/>
            <person name="Grimm C."/>
            <person name="Basiewicz M."/>
            <person name="Murat C."/>
            <person name="Martin F."/>
            <person name="Kogel K.H."/>
        </authorList>
    </citation>
    <scope>NUCLEOTIDE SEQUENCE [LARGE SCALE GENOMIC DNA]</scope>
    <source>
        <strain evidence="2 3">DSM 11827</strain>
    </source>
</reference>
<feature type="transmembrane region" description="Helical" evidence="1">
    <location>
        <begin position="7"/>
        <end position="29"/>
    </location>
</feature>
<keyword evidence="1" id="KW-1133">Transmembrane helix</keyword>
<dbReference type="InParanoid" id="G4TY81"/>
<proteinExistence type="predicted"/>
<dbReference type="AlphaFoldDB" id="G4TY81"/>
<comment type="caution">
    <text evidence="2">The sequence shown here is derived from an EMBL/GenBank/DDBJ whole genome shotgun (WGS) entry which is preliminary data.</text>
</comment>
<keyword evidence="1" id="KW-0472">Membrane</keyword>
<accession>G4TY81</accession>
<name>G4TY81_SERID</name>
<dbReference type="HOGENOM" id="CLU_3107233_0_0_1"/>
<evidence type="ECO:0000256" key="1">
    <source>
        <dbReference type="SAM" id="Phobius"/>
    </source>
</evidence>
<sequence>MACVFYLLVWFILLGLLVMFVSFSLVTYFNSPCIPQGWCRKKSSRALGLLF</sequence>
<evidence type="ECO:0000313" key="2">
    <source>
        <dbReference type="EMBL" id="CCA76274.1"/>
    </source>
</evidence>
<evidence type="ECO:0000313" key="3">
    <source>
        <dbReference type="Proteomes" id="UP000007148"/>
    </source>
</evidence>
<gene>
    <name evidence="2" type="ORF">PIIN_10269</name>
</gene>